<dbReference type="AlphaFoldDB" id="A0A2G9T3G7"/>
<keyword evidence="5" id="KW-0804">Transcription</keyword>
<dbReference type="PANTHER" id="PTHR16062:SF19">
    <property type="entry name" value="PROTEIN POLYBROMO-1"/>
    <property type="match status" value="1"/>
</dbReference>
<organism evidence="9 10">
    <name type="scientific">Teladorsagia circumcincta</name>
    <name type="common">Brown stomach worm</name>
    <name type="synonym">Ostertagia circumcincta</name>
    <dbReference type="NCBI Taxonomy" id="45464"/>
    <lineage>
        <taxon>Eukaryota</taxon>
        <taxon>Metazoa</taxon>
        <taxon>Ecdysozoa</taxon>
        <taxon>Nematoda</taxon>
        <taxon>Chromadorea</taxon>
        <taxon>Rhabditida</taxon>
        <taxon>Rhabditina</taxon>
        <taxon>Rhabditomorpha</taxon>
        <taxon>Strongyloidea</taxon>
        <taxon>Trichostrongylidae</taxon>
        <taxon>Teladorsagia</taxon>
    </lineage>
</organism>
<name>A0A2G9T3G7_TELCI</name>
<evidence type="ECO:0000313" key="9">
    <source>
        <dbReference type="EMBL" id="PIO52481.1"/>
    </source>
</evidence>
<dbReference type="GO" id="GO:0006338">
    <property type="term" value="P:chromatin remodeling"/>
    <property type="evidence" value="ECO:0007669"/>
    <property type="project" value="InterPro"/>
</dbReference>
<dbReference type="GO" id="GO:0006368">
    <property type="term" value="P:transcription elongation by RNA polymerase II"/>
    <property type="evidence" value="ECO:0007669"/>
    <property type="project" value="TreeGrafter"/>
</dbReference>
<keyword evidence="6" id="KW-0539">Nucleus</keyword>
<dbReference type="Proteomes" id="UP000230423">
    <property type="component" value="Unassembled WGS sequence"/>
</dbReference>
<keyword evidence="3" id="KW-0156">Chromatin regulator</keyword>
<feature type="domain" description="BAH" evidence="8">
    <location>
        <begin position="1"/>
        <end position="84"/>
    </location>
</feature>
<proteinExistence type="predicted"/>
<dbReference type="OrthoDB" id="10009055at2759"/>
<dbReference type="Pfam" id="PF01426">
    <property type="entry name" value="BAH"/>
    <property type="match status" value="1"/>
</dbReference>
<keyword evidence="10" id="KW-1185">Reference proteome</keyword>
<evidence type="ECO:0000256" key="6">
    <source>
        <dbReference type="ARBA" id="ARBA00023242"/>
    </source>
</evidence>
<dbReference type="GO" id="GO:0003682">
    <property type="term" value="F:chromatin binding"/>
    <property type="evidence" value="ECO:0007669"/>
    <property type="project" value="InterPro"/>
</dbReference>
<keyword evidence="2" id="KW-0677">Repeat</keyword>
<gene>
    <name evidence="9" type="ORF">TELCIR_26213</name>
</gene>
<feature type="region of interest" description="Disordered" evidence="7">
    <location>
        <begin position="115"/>
        <end position="147"/>
    </location>
</feature>
<evidence type="ECO:0000313" key="10">
    <source>
        <dbReference type="Proteomes" id="UP000230423"/>
    </source>
</evidence>
<keyword evidence="4" id="KW-0805">Transcription regulation</keyword>
<dbReference type="PROSITE" id="PS51038">
    <property type="entry name" value="BAH"/>
    <property type="match status" value="1"/>
</dbReference>
<dbReference type="EMBL" id="KZ427969">
    <property type="protein sequence ID" value="PIO52481.1"/>
    <property type="molecule type" value="Genomic_DNA"/>
</dbReference>
<dbReference type="GO" id="GO:0016586">
    <property type="term" value="C:RSC-type complex"/>
    <property type="evidence" value="ECO:0007669"/>
    <property type="project" value="InterPro"/>
</dbReference>
<evidence type="ECO:0000256" key="1">
    <source>
        <dbReference type="ARBA" id="ARBA00004123"/>
    </source>
</evidence>
<dbReference type="InterPro" id="IPR001025">
    <property type="entry name" value="BAH_dom"/>
</dbReference>
<dbReference type="Gene3D" id="2.30.30.490">
    <property type="match status" value="1"/>
</dbReference>
<evidence type="ECO:0000259" key="8">
    <source>
        <dbReference type="PROSITE" id="PS51038"/>
    </source>
</evidence>
<accession>A0A2G9T3G7</accession>
<sequence length="195" mass="22368">MMVRGKWVYRPHETLHLANRKFIENEVFITPFIDTVLAERLCGKCMVVPVKIAMHNVVEGVNPNDLFVCECRYLGKPRYFTKIKTWPFPEEEDALKLTSRSRPLSPVRVTSNFMNVDGVADREDDEKSQTHSSSSSEEDDRLRDSVILDIDRPEVPARAEADADGRTYLLAMRTHSGKYHDVGQFVLVFNPQKPT</sequence>
<protein>
    <recommendedName>
        <fullName evidence="8">BAH domain-containing protein</fullName>
    </recommendedName>
</protein>
<reference evidence="9 10" key="1">
    <citation type="submission" date="2015-09" db="EMBL/GenBank/DDBJ databases">
        <title>Draft genome of the parasitic nematode Teladorsagia circumcincta isolate WARC Sus (inbred).</title>
        <authorList>
            <person name="Mitreva M."/>
        </authorList>
    </citation>
    <scope>NUCLEOTIDE SEQUENCE [LARGE SCALE GENOMIC DNA]</scope>
    <source>
        <strain evidence="9 10">S</strain>
    </source>
</reference>
<comment type="subcellular location">
    <subcellularLocation>
        <location evidence="1">Nucleus</location>
    </subcellularLocation>
</comment>
<dbReference type="PANTHER" id="PTHR16062">
    <property type="entry name" value="SWI/SNF-RELATED"/>
    <property type="match status" value="1"/>
</dbReference>
<dbReference type="GO" id="GO:0016514">
    <property type="term" value="C:SWI/SNF complex"/>
    <property type="evidence" value="ECO:0007669"/>
    <property type="project" value="TreeGrafter"/>
</dbReference>
<dbReference type="InterPro" id="IPR043151">
    <property type="entry name" value="BAH_sf"/>
</dbReference>
<evidence type="ECO:0000256" key="2">
    <source>
        <dbReference type="ARBA" id="ARBA00022737"/>
    </source>
</evidence>
<evidence type="ECO:0000256" key="7">
    <source>
        <dbReference type="SAM" id="MobiDB-lite"/>
    </source>
</evidence>
<evidence type="ECO:0000256" key="3">
    <source>
        <dbReference type="ARBA" id="ARBA00022853"/>
    </source>
</evidence>
<feature type="non-terminal residue" evidence="9">
    <location>
        <position position="195"/>
    </location>
</feature>
<feature type="compositionally biased region" description="Basic and acidic residues" evidence="7">
    <location>
        <begin position="119"/>
        <end position="129"/>
    </location>
</feature>
<evidence type="ECO:0000256" key="5">
    <source>
        <dbReference type="ARBA" id="ARBA00023163"/>
    </source>
</evidence>
<dbReference type="InterPro" id="IPR037382">
    <property type="entry name" value="Rsc/polybromo"/>
</dbReference>
<evidence type="ECO:0000256" key="4">
    <source>
        <dbReference type="ARBA" id="ARBA00023015"/>
    </source>
</evidence>